<evidence type="ECO:0000256" key="1">
    <source>
        <dbReference type="SAM" id="SignalP"/>
    </source>
</evidence>
<keyword evidence="3" id="KW-1185">Reference proteome</keyword>
<proteinExistence type="predicted"/>
<reference evidence="2 3" key="1">
    <citation type="submission" date="2020-03" db="EMBL/GenBank/DDBJ databases">
        <title>Genomic analysis of Bacteroides faecium CBA7301.</title>
        <authorList>
            <person name="Kim J."/>
            <person name="Roh S.W."/>
        </authorList>
    </citation>
    <scope>NUCLEOTIDE SEQUENCE [LARGE SCALE GENOMIC DNA]</scope>
    <source>
        <strain evidence="2 3">CBA7301</strain>
    </source>
</reference>
<accession>A0A6H0KK71</accession>
<name>A0A6H0KK71_9BACE</name>
<evidence type="ECO:0000313" key="3">
    <source>
        <dbReference type="Proteomes" id="UP000501780"/>
    </source>
</evidence>
<dbReference type="PROSITE" id="PS51257">
    <property type="entry name" value="PROKAR_LIPOPROTEIN"/>
    <property type="match status" value="1"/>
</dbReference>
<evidence type="ECO:0000313" key="2">
    <source>
        <dbReference type="EMBL" id="QIU93421.1"/>
    </source>
</evidence>
<feature type="signal peptide" evidence="1">
    <location>
        <begin position="1"/>
        <end position="18"/>
    </location>
</feature>
<organism evidence="2 3">
    <name type="scientific">Bacteroides faecium</name>
    <dbReference type="NCBI Taxonomy" id="2715212"/>
    <lineage>
        <taxon>Bacteria</taxon>
        <taxon>Pseudomonadati</taxon>
        <taxon>Bacteroidota</taxon>
        <taxon>Bacteroidia</taxon>
        <taxon>Bacteroidales</taxon>
        <taxon>Bacteroidaceae</taxon>
        <taxon>Bacteroides</taxon>
    </lineage>
</organism>
<dbReference type="KEGG" id="bfc:BacF7301_04300"/>
<protein>
    <recommendedName>
        <fullName evidence="4">Lipoprotein</fullName>
    </recommendedName>
</protein>
<evidence type="ECO:0008006" key="4">
    <source>
        <dbReference type="Google" id="ProtNLM"/>
    </source>
</evidence>
<keyword evidence="1" id="KW-0732">Signal</keyword>
<gene>
    <name evidence="2" type="ORF">BacF7301_04300</name>
</gene>
<dbReference type="RefSeq" id="WP_167960553.1">
    <property type="nucleotide sequence ID" value="NZ_CP050831.1"/>
</dbReference>
<sequence length="129" mass="14536">MKRILFICTLLVSLFAMSGCSDDIDTPVLTTDEYPRILGRWPDKQEDGTLGKFSIPLNQVLNINVQYTPAELCEGTWYLDGREIHKGVGWTYVPSTIGTFHLELIVKTPTKETSREATIEVTEPTEEAE</sequence>
<dbReference type="AlphaFoldDB" id="A0A6H0KK71"/>
<feature type="chain" id="PRO_5026157751" description="Lipoprotein" evidence="1">
    <location>
        <begin position="19"/>
        <end position="129"/>
    </location>
</feature>
<dbReference type="Proteomes" id="UP000501780">
    <property type="component" value="Chromosome"/>
</dbReference>
<dbReference type="EMBL" id="CP050831">
    <property type="protein sequence ID" value="QIU93421.1"/>
    <property type="molecule type" value="Genomic_DNA"/>
</dbReference>